<evidence type="ECO:0000313" key="3">
    <source>
        <dbReference type="Proteomes" id="UP000283896"/>
    </source>
</evidence>
<dbReference type="Gene3D" id="3.40.50.300">
    <property type="entry name" value="P-loop containing nucleotide triphosphate hydrolases"/>
    <property type="match status" value="1"/>
</dbReference>
<dbReference type="GO" id="GO:0003678">
    <property type="term" value="F:DNA helicase activity"/>
    <property type="evidence" value="ECO:0007669"/>
    <property type="project" value="InterPro"/>
</dbReference>
<dbReference type="RefSeq" id="WP_122225656.1">
    <property type="nucleotide sequence ID" value="NZ_MPBG01000014.1"/>
</dbReference>
<keyword evidence="2" id="KW-0347">Helicase</keyword>
<protein>
    <submittedName>
        <fullName evidence="2">Replicative DNA helicase</fullName>
    </submittedName>
</protein>
<dbReference type="GO" id="GO:0005829">
    <property type="term" value="C:cytosol"/>
    <property type="evidence" value="ECO:0007669"/>
    <property type="project" value="TreeGrafter"/>
</dbReference>
<dbReference type="InterPro" id="IPR007694">
    <property type="entry name" value="DNA_helicase_DnaB-like_C"/>
</dbReference>
<dbReference type="GO" id="GO:0006260">
    <property type="term" value="P:DNA replication"/>
    <property type="evidence" value="ECO:0007669"/>
    <property type="project" value="InterPro"/>
</dbReference>
<dbReference type="OrthoDB" id="385623at2"/>
<dbReference type="EMBL" id="MPBG01000014">
    <property type="protein sequence ID" value="RMI87615.1"/>
    <property type="molecule type" value="Genomic_DNA"/>
</dbReference>
<dbReference type="PANTHER" id="PTHR30153:SF2">
    <property type="entry name" value="REPLICATIVE DNA HELICASE"/>
    <property type="match status" value="1"/>
</dbReference>
<evidence type="ECO:0000259" key="1">
    <source>
        <dbReference type="PROSITE" id="PS51199"/>
    </source>
</evidence>
<reference evidence="3" key="1">
    <citation type="submission" date="2016-11" db="EMBL/GenBank/DDBJ databases">
        <title>Genome sequence of Candidatus Phytoplasma solani strain SA-1.</title>
        <authorList>
            <person name="Haryono M."/>
            <person name="Samarzija I."/>
            <person name="Seruga Music M."/>
            <person name="Hogenhout S."/>
            <person name="Kuo C.-H."/>
        </authorList>
    </citation>
    <scope>NUCLEOTIDE SEQUENCE [LARGE SCALE GENOMIC DNA]</scope>
    <source>
        <strain evidence="3">SA-1</strain>
    </source>
</reference>
<keyword evidence="2" id="KW-0547">Nucleotide-binding</keyword>
<keyword evidence="2" id="KW-0378">Hydrolase</keyword>
<comment type="caution">
    <text evidence="2">The sequence shown here is derived from an EMBL/GenBank/DDBJ whole genome shotgun (WGS) entry which is preliminary data.</text>
</comment>
<gene>
    <name evidence="2" type="primary">dnaB</name>
    <name evidence="2" type="ORF">PSSA1_v1c6720</name>
</gene>
<dbReference type="SUPFAM" id="SSF52540">
    <property type="entry name" value="P-loop containing nucleoside triphosphate hydrolases"/>
    <property type="match status" value="1"/>
</dbReference>
<dbReference type="Proteomes" id="UP000283896">
    <property type="component" value="Unassembled WGS sequence"/>
</dbReference>
<feature type="domain" description="SF4 helicase" evidence="1">
    <location>
        <begin position="190"/>
        <end position="490"/>
    </location>
</feature>
<dbReference type="GO" id="GO:0005524">
    <property type="term" value="F:ATP binding"/>
    <property type="evidence" value="ECO:0007669"/>
    <property type="project" value="InterPro"/>
</dbReference>
<proteinExistence type="predicted"/>
<keyword evidence="3" id="KW-1185">Reference proteome</keyword>
<dbReference type="PANTHER" id="PTHR30153">
    <property type="entry name" value="REPLICATIVE DNA HELICASE DNAB"/>
    <property type="match status" value="1"/>
</dbReference>
<evidence type="ECO:0000313" key="2">
    <source>
        <dbReference type="EMBL" id="RMI87615.1"/>
    </source>
</evidence>
<sequence length="497" mass="58602">MLTNEQKALQQLIKYSVQGQWEKVNLYCQIINPQTLLDPNNTKIFTALKYLFLEKHTSHPWDKIKSQTEIIQELITYLQTHFPQDNFTKESLSFLSDNFNEENNLDFLDNLKHTYNQEKLFQQLLKIISPSFENKDPYHKHFYYQEIFDKLRKFMAFIPHKNDKTLFNLNQMASCHPEFFESNQQAKQKIQEEYYRLSETFKGLNQATKGFKKGQIITIGGYTGLGKTTFVYNLLIDISKTKHQETNKHPNMLVFSYEMTLEENLSRLLAHQTQIPLDIILDKNFEDSNITQHTYTERMNDAQQFFSQLNLSFSYDQGKKIDYIIDLVYRLYLEQKIEIIVIDHLQITKSTNHLENDRLAIDEIMTKLKQLAIELNIVIIILSQFSRDTYSNYQGKSPEITALKGSGGIETNSDIVLMMTEFQPKLSKDKEKPINIYNSTLNELYLESKDNENQKIIEICIKKNRSGTKKTLIYHFELTTQTFQEIGYVLPYQIESY</sequence>
<dbReference type="InterPro" id="IPR027417">
    <property type="entry name" value="P-loop_NTPase"/>
</dbReference>
<dbReference type="Pfam" id="PF03796">
    <property type="entry name" value="DnaB_C"/>
    <property type="match status" value="1"/>
</dbReference>
<organism evidence="2 3">
    <name type="scientific">Candidatus Phytoplasma solani</name>
    <dbReference type="NCBI Taxonomy" id="69896"/>
    <lineage>
        <taxon>Bacteria</taxon>
        <taxon>Bacillati</taxon>
        <taxon>Mycoplasmatota</taxon>
        <taxon>Mollicutes</taxon>
        <taxon>Acholeplasmatales</taxon>
        <taxon>Acholeplasmataceae</taxon>
        <taxon>Candidatus Phytoplasma</taxon>
        <taxon>16SrXII (Stolbur group)</taxon>
    </lineage>
</organism>
<dbReference type="PROSITE" id="PS51199">
    <property type="entry name" value="SF4_HELICASE"/>
    <property type="match status" value="1"/>
</dbReference>
<name>A0A421NUD0_9MOLU</name>
<keyword evidence="2" id="KW-0067">ATP-binding</keyword>
<dbReference type="AlphaFoldDB" id="A0A421NUD0"/>
<accession>A0A421NUD0</accession>